<dbReference type="InterPro" id="IPR037068">
    <property type="entry name" value="DNA_primase_core_N_sf"/>
</dbReference>
<evidence type="ECO:0000313" key="2">
    <source>
        <dbReference type="EMBL" id="TDD60022.1"/>
    </source>
</evidence>
<reference evidence="2 3" key="1">
    <citation type="submission" date="2019-03" db="EMBL/GenBank/DDBJ databases">
        <title>Draft genome sequences of novel Actinobacteria.</title>
        <authorList>
            <person name="Sahin N."/>
            <person name="Ay H."/>
            <person name="Saygin H."/>
        </authorList>
    </citation>
    <scope>NUCLEOTIDE SEQUENCE [LARGE SCALE GENOMIC DNA]</scope>
    <source>
        <strain evidence="2 3">JCM 13523</strain>
    </source>
</reference>
<feature type="region of interest" description="Disordered" evidence="1">
    <location>
        <begin position="200"/>
        <end position="234"/>
    </location>
</feature>
<sequence length="234" mass="25547">MEPNWHWLAGYAPGSGSRLVGQLKAQGFDLETVRGAGLGLEESDGRVVDRFRDQLVLPARDESAGRHRLCRSSSGQRRRVLRDIAGHPDPPPVPNPGWDCGATGSAAARRDARAGWNPAPGPPALPPAGARARRTCQLREGTPADRERSPRRRSAGRAHRVFNRVRAIELLRGQPPASLWMRPGGQQQLYDRLVRSRPLTDYSPVCGRRRSRSIATGPSDAPGLSQGVRLTEAK</sequence>
<gene>
    <name evidence="2" type="ORF">E1263_12980</name>
</gene>
<feature type="compositionally biased region" description="Basic residues" evidence="1">
    <location>
        <begin position="149"/>
        <end position="158"/>
    </location>
</feature>
<dbReference type="Proteomes" id="UP000295124">
    <property type="component" value="Unassembled WGS sequence"/>
</dbReference>
<comment type="caution">
    <text evidence="2">The sequence shown here is derived from an EMBL/GenBank/DDBJ whole genome shotgun (WGS) entry which is preliminary data.</text>
</comment>
<evidence type="ECO:0000256" key="1">
    <source>
        <dbReference type="SAM" id="MobiDB-lite"/>
    </source>
</evidence>
<accession>A0A4R4ZSN2</accession>
<dbReference type="Gene3D" id="3.90.980.10">
    <property type="entry name" value="DNA primase, catalytic core, N-terminal domain"/>
    <property type="match status" value="1"/>
</dbReference>
<organism evidence="2 3">
    <name type="scientific">Kribbella antibiotica</name>
    <dbReference type="NCBI Taxonomy" id="190195"/>
    <lineage>
        <taxon>Bacteria</taxon>
        <taxon>Bacillati</taxon>
        <taxon>Actinomycetota</taxon>
        <taxon>Actinomycetes</taxon>
        <taxon>Propionibacteriales</taxon>
        <taxon>Kribbellaceae</taxon>
        <taxon>Kribbella</taxon>
    </lineage>
</organism>
<proteinExistence type="predicted"/>
<dbReference type="EMBL" id="SMKX01000029">
    <property type="protein sequence ID" value="TDD60022.1"/>
    <property type="molecule type" value="Genomic_DNA"/>
</dbReference>
<dbReference type="OrthoDB" id="4524286at2"/>
<protein>
    <submittedName>
        <fullName evidence="2">Uncharacterized protein</fullName>
    </submittedName>
</protein>
<feature type="region of interest" description="Disordered" evidence="1">
    <location>
        <begin position="83"/>
        <end position="158"/>
    </location>
</feature>
<dbReference type="AlphaFoldDB" id="A0A4R4ZSN2"/>
<name>A0A4R4ZSN2_9ACTN</name>
<evidence type="ECO:0000313" key="3">
    <source>
        <dbReference type="Proteomes" id="UP000295124"/>
    </source>
</evidence>
<keyword evidence="3" id="KW-1185">Reference proteome</keyword>
<dbReference type="SUPFAM" id="SSF56731">
    <property type="entry name" value="DNA primase core"/>
    <property type="match status" value="1"/>
</dbReference>